<sequence>ILFRMIYSCGLRVSEARLLKVQEVDLNSGILTINQSKKDNSRLVPMTDELTKKCQIFSKQVHFYSNEEGYFFPMIDDRPLTLGNIYKNFRKFLWKAGISHGGRGSGPRIHDFSYPNLNKIQTFLKKS</sequence>
<evidence type="ECO:0000259" key="2">
    <source>
        <dbReference type="PROSITE" id="PS51898"/>
    </source>
</evidence>
<dbReference type="Pfam" id="PF00589">
    <property type="entry name" value="Phage_integrase"/>
    <property type="match status" value="1"/>
</dbReference>
<dbReference type="InterPro" id="IPR013762">
    <property type="entry name" value="Integrase-like_cat_sf"/>
</dbReference>
<dbReference type="GO" id="GO:0015074">
    <property type="term" value="P:DNA integration"/>
    <property type="evidence" value="ECO:0007669"/>
    <property type="project" value="InterPro"/>
</dbReference>
<dbReference type="AlphaFoldDB" id="A0A0F9DCM2"/>
<evidence type="ECO:0000256" key="1">
    <source>
        <dbReference type="ARBA" id="ARBA00023172"/>
    </source>
</evidence>
<organism evidence="3">
    <name type="scientific">marine sediment metagenome</name>
    <dbReference type="NCBI Taxonomy" id="412755"/>
    <lineage>
        <taxon>unclassified sequences</taxon>
        <taxon>metagenomes</taxon>
        <taxon>ecological metagenomes</taxon>
    </lineage>
</organism>
<dbReference type="InterPro" id="IPR011010">
    <property type="entry name" value="DNA_brk_join_enz"/>
</dbReference>
<gene>
    <name evidence="3" type="ORF">LCGC14_2214920</name>
</gene>
<keyword evidence="1" id="KW-0233">DNA recombination</keyword>
<name>A0A0F9DCM2_9ZZZZ</name>
<feature type="domain" description="Tyr recombinase" evidence="2">
    <location>
        <begin position="1"/>
        <end position="127"/>
    </location>
</feature>
<accession>A0A0F9DCM2</accession>
<dbReference type="SUPFAM" id="SSF56349">
    <property type="entry name" value="DNA breaking-rejoining enzymes"/>
    <property type="match status" value="1"/>
</dbReference>
<protein>
    <recommendedName>
        <fullName evidence="2">Tyr recombinase domain-containing protein</fullName>
    </recommendedName>
</protein>
<dbReference type="EMBL" id="LAZR01029471">
    <property type="protein sequence ID" value="KKL59483.1"/>
    <property type="molecule type" value="Genomic_DNA"/>
</dbReference>
<feature type="non-terminal residue" evidence="3">
    <location>
        <position position="1"/>
    </location>
</feature>
<comment type="caution">
    <text evidence="3">The sequence shown here is derived from an EMBL/GenBank/DDBJ whole genome shotgun (WGS) entry which is preliminary data.</text>
</comment>
<dbReference type="GO" id="GO:0006310">
    <property type="term" value="P:DNA recombination"/>
    <property type="evidence" value="ECO:0007669"/>
    <property type="project" value="UniProtKB-KW"/>
</dbReference>
<dbReference type="InterPro" id="IPR002104">
    <property type="entry name" value="Integrase_catalytic"/>
</dbReference>
<dbReference type="GO" id="GO:0003677">
    <property type="term" value="F:DNA binding"/>
    <property type="evidence" value="ECO:0007669"/>
    <property type="project" value="InterPro"/>
</dbReference>
<dbReference type="PROSITE" id="PS51898">
    <property type="entry name" value="TYR_RECOMBINASE"/>
    <property type="match status" value="1"/>
</dbReference>
<reference evidence="3" key="1">
    <citation type="journal article" date="2015" name="Nature">
        <title>Complex archaea that bridge the gap between prokaryotes and eukaryotes.</title>
        <authorList>
            <person name="Spang A."/>
            <person name="Saw J.H."/>
            <person name="Jorgensen S.L."/>
            <person name="Zaremba-Niedzwiedzka K."/>
            <person name="Martijn J."/>
            <person name="Lind A.E."/>
            <person name="van Eijk R."/>
            <person name="Schleper C."/>
            <person name="Guy L."/>
            <person name="Ettema T.J."/>
        </authorList>
    </citation>
    <scope>NUCLEOTIDE SEQUENCE</scope>
</reference>
<evidence type="ECO:0000313" key="3">
    <source>
        <dbReference type="EMBL" id="KKL59483.1"/>
    </source>
</evidence>
<proteinExistence type="predicted"/>
<dbReference type="Gene3D" id="1.10.443.10">
    <property type="entry name" value="Intergrase catalytic core"/>
    <property type="match status" value="1"/>
</dbReference>